<name>A0ABV7MN67_9HYPH</name>
<accession>A0ABV7MN67</accession>
<sequence length="128" mass="14711">MTKEACLRFDGTSLQPCEAPDWYAAIMRDADEHGGDLPDIYRRNGVHLNHQFGEALDSVYVYDAGQRGHLIEYWDSSQCLTVVLINSIPAYLEFRAKYLHAWAWLIAEMERIADADYQGSLEQTRKRA</sequence>
<gene>
    <name evidence="1" type="ORF">ACFOJ9_16340</name>
</gene>
<dbReference type="RefSeq" id="WP_378979869.1">
    <property type="nucleotide sequence ID" value="NZ_JBHRVD010000001.1"/>
</dbReference>
<protein>
    <submittedName>
        <fullName evidence="1">Uncharacterized protein</fullName>
    </submittedName>
</protein>
<proteinExistence type="predicted"/>
<evidence type="ECO:0000313" key="1">
    <source>
        <dbReference type="EMBL" id="MFC3323337.1"/>
    </source>
</evidence>
<organism evidence="1 2">
    <name type="scientific">Mesorhizobium cantuariense</name>
    <dbReference type="NCBI Taxonomy" id="1300275"/>
    <lineage>
        <taxon>Bacteria</taxon>
        <taxon>Pseudomonadati</taxon>
        <taxon>Pseudomonadota</taxon>
        <taxon>Alphaproteobacteria</taxon>
        <taxon>Hyphomicrobiales</taxon>
        <taxon>Phyllobacteriaceae</taxon>
        <taxon>Mesorhizobium</taxon>
    </lineage>
</organism>
<keyword evidence="2" id="KW-1185">Reference proteome</keyword>
<reference evidence="2" key="1">
    <citation type="journal article" date="2019" name="Int. J. Syst. Evol. Microbiol.">
        <title>The Global Catalogue of Microorganisms (GCM) 10K type strain sequencing project: providing services to taxonomists for standard genome sequencing and annotation.</title>
        <authorList>
            <consortium name="The Broad Institute Genomics Platform"/>
            <consortium name="The Broad Institute Genome Sequencing Center for Infectious Disease"/>
            <person name="Wu L."/>
            <person name="Ma J."/>
        </authorList>
    </citation>
    <scope>NUCLEOTIDE SEQUENCE [LARGE SCALE GENOMIC DNA]</scope>
    <source>
        <strain evidence="2">ICMP 19515</strain>
    </source>
</reference>
<dbReference type="Proteomes" id="UP001595648">
    <property type="component" value="Unassembled WGS sequence"/>
</dbReference>
<dbReference type="EMBL" id="JBHRVD010000001">
    <property type="protein sequence ID" value="MFC3323337.1"/>
    <property type="molecule type" value="Genomic_DNA"/>
</dbReference>
<comment type="caution">
    <text evidence="1">The sequence shown here is derived from an EMBL/GenBank/DDBJ whole genome shotgun (WGS) entry which is preliminary data.</text>
</comment>
<evidence type="ECO:0000313" key="2">
    <source>
        <dbReference type="Proteomes" id="UP001595648"/>
    </source>
</evidence>